<evidence type="ECO:0000313" key="7">
    <source>
        <dbReference type="EMBL" id="EHP68172.1"/>
    </source>
</evidence>
<dbReference type="GO" id="GO:0016787">
    <property type="term" value="F:hydrolase activity"/>
    <property type="evidence" value="ECO:0007669"/>
    <property type="project" value="UniProtKB-KW"/>
</dbReference>
<dbReference type="SUPFAM" id="SSF52540">
    <property type="entry name" value="P-loop containing nucleoside triphosphate hydrolases"/>
    <property type="match status" value="1"/>
</dbReference>
<dbReference type="PANTHER" id="PTHR47959">
    <property type="entry name" value="ATP-DEPENDENT RNA HELICASE RHLE-RELATED"/>
    <property type="match status" value="1"/>
</dbReference>
<evidence type="ECO:0000256" key="3">
    <source>
        <dbReference type="ARBA" id="ARBA00022806"/>
    </source>
</evidence>
<evidence type="ECO:0000256" key="4">
    <source>
        <dbReference type="ARBA" id="ARBA00022840"/>
    </source>
</evidence>
<organism evidence="7 8">
    <name type="scientific">Metallosphaera yellowstonensis MK1</name>
    <dbReference type="NCBI Taxonomy" id="671065"/>
    <lineage>
        <taxon>Archaea</taxon>
        <taxon>Thermoproteota</taxon>
        <taxon>Thermoprotei</taxon>
        <taxon>Sulfolobales</taxon>
        <taxon>Sulfolobaceae</taxon>
        <taxon>Metallosphaera</taxon>
    </lineage>
</organism>
<dbReference type="GO" id="GO:0003724">
    <property type="term" value="F:RNA helicase activity"/>
    <property type="evidence" value="ECO:0007669"/>
    <property type="project" value="TreeGrafter"/>
</dbReference>
<evidence type="ECO:0000259" key="5">
    <source>
        <dbReference type="PROSITE" id="PS51192"/>
    </source>
</evidence>
<name>H2C7P6_9CREN</name>
<accession>H2C7P6</accession>
<dbReference type="InterPro" id="IPR050079">
    <property type="entry name" value="DEAD_box_RNA_helicase"/>
</dbReference>
<dbReference type="EMBL" id="JH597770">
    <property type="protein sequence ID" value="EHP68172.1"/>
    <property type="molecule type" value="Genomic_DNA"/>
</dbReference>
<keyword evidence="8" id="KW-1185">Reference proteome</keyword>
<dbReference type="Gene3D" id="3.40.50.300">
    <property type="entry name" value="P-loop containing nucleotide triphosphate hydrolases"/>
    <property type="match status" value="2"/>
</dbReference>
<keyword evidence="4" id="KW-0067">ATP-binding</keyword>
<protein>
    <submittedName>
        <fullName evidence="7">DNA/RNA helicase, superfamily II</fullName>
    </submittedName>
</protein>
<dbReference type="CDD" id="cd00268">
    <property type="entry name" value="DEADc"/>
    <property type="match status" value="1"/>
</dbReference>
<dbReference type="Proteomes" id="UP000003980">
    <property type="component" value="Unassembled WGS sequence"/>
</dbReference>
<dbReference type="InterPro" id="IPR001650">
    <property type="entry name" value="Helicase_C-like"/>
</dbReference>
<dbReference type="PROSITE" id="PS51192">
    <property type="entry name" value="HELICASE_ATP_BIND_1"/>
    <property type="match status" value="1"/>
</dbReference>
<dbReference type="InterPro" id="IPR027417">
    <property type="entry name" value="P-loop_NTPase"/>
</dbReference>
<keyword evidence="3 7" id="KW-0347">Helicase</keyword>
<dbReference type="RefSeq" id="WP_009074329.1">
    <property type="nucleotide sequence ID" value="NZ_JH597770.1"/>
</dbReference>
<evidence type="ECO:0000313" key="8">
    <source>
        <dbReference type="Proteomes" id="UP000003980"/>
    </source>
</evidence>
<dbReference type="CDD" id="cd18787">
    <property type="entry name" value="SF2_C_DEAD"/>
    <property type="match status" value="1"/>
</dbReference>
<proteinExistence type="predicted"/>
<evidence type="ECO:0000259" key="6">
    <source>
        <dbReference type="PROSITE" id="PS51194"/>
    </source>
</evidence>
<dbReference type="InterPro" id="IPR014001">
    <property type="entry name" value="Helicase_ATP-bd"/>
</dbReference>
<feature type="domain" description="Helicase C-terminal" evidence="6">
    <location>
        <begin position="199"/>
        <end position="349"/>
    </location>
</feature>
<dbReference type="OrthoDB" id="4631at2157"/>
<keyword evidence="1" id="KW-0547">Nucleotide-binding</keyword>
<dbReference type="InterPro" id="IPR011545">
    <property type="entry name" value="DEAD/DEAH_box_helicase_dom"/>
</dbReference>
<dbReference type="Pfam" id="PF00270">
    <property type="entry name" value="DEAD"/>
    <property type="match status" value="1"/>
</dbReference>
<sequence length="349" mass="39441">MFDKLSNELRRALSDANYVRPTKVQEITIPILIQGRSVIVQAKTGSGKTASYLLPVLERGEDTIIVTPTRELAEQVAFEARRLGKYKGTSVGVIIGGVGYERQEREALAKIVVATPGRTLDLWGRGTLDLSRFTTAVVDEVDRMLDMGFIDDVRMILSKTSARTFGFFSATVPEEVRRLAREFAPYAEFLKLDEYKPVEIEHLFYQVRDNWREKVSMLSKHTDGKTIIFANTKARAEALYESLDGRMRASLLHGDMSQGARQRSLLRFRRGYTDVLVSTDLASRGIDVIDVDTVINFDMPKDVETYIHRVGRTGRMGRKGKAISYYTGRDKEIVDKIRVMVKSVQLNSS</sequence>
<dbReference type="GO" id="GO:0003676">
    <property type="term" value="F:nucleic acid binding"/>
    <property type="evidence" value="ECO:0007669"/>
    <property type="project" value="InterPro"/>
</dbReference>
<dbReference type="HOGENOM" id="CLU_003041_1_3_2"/>
<dbReference type="PROSITE" id="PS51194">
    <property type="entry name" value="HELICASE_CTER"/>
    <property type="match status" value="1"/>
</dbReference>
<reference evidence="7 8" key="1">
    <citation type="submission" date="2012-01" db="EMBL/GenBank/DDBJ databases">
        <title>Improved High-Quality Draft sequence of Metallosphaera yellowstonensis MK1.</title>
        <authorList>
            <consortium name="US DOE Joint Genome Institute"/>
            <person name="Lucas S."/>
            <person name="Han J."/>
            <person name="Cheng J.-F."/>
            <person name="Goodwin L."/>
            <person name="Pitluck S."/>
            <person name="Peters L."/>
            <person name="Teshima H."/>
            <person name="Detter J.C."/>
            <person name="Han C."/>
            <person name="Tapia R."/>
            <person name="Land M."/>
            <person name="Hauser L."/>
            <person name="Kyrpides N."/>
            <person name="Kozubal M."/>
            <person name="Macur R.E."/>
            <person name="Jay Z."/>
            <person name="Inskeep W."/>
            <person name="Woyke T."/>
        </authorList>
    </citation>
    <scope>NUCLEOTIDE SEQUENCE [LARGE SCALE GENOMIC DNA]</scope>
    <source>
        <strain evidence="7 8">MK1</strain>
    </source>
</reference>
<dbReference type="SMART" id="SM00487">
    <property type="entry name" value="DEXDc"/>
    <property type="match status" value="1"/>
</dbReference>
<dbReference type="GO" id="GO:0140097">
    <property type="term" value="F:catalytic activity, acting on DNA"/>
    <property type="evidence" value="ECO:0007669"/>
    <property type="project" value="UniProtKB-ARBA"/>
</dbReference>
<dbReference type="InterPro" id="IPR044742">
    <property type="entry name" value="DEAD/DEAH_RhlB"/>
</dbReference>
<evidence type="ECO:0000256" key="1">
    <source>
        <dbReference type="ARBA" id="ARBA00022741"/>
    </source>
</evidence>
<dbReference type="Pfam" id="PF00271">
    <property type="entry name" value="Helicase_C"/>
    <property type="match status" value="1"/>
</dbReference>
<evidence type="ECO:0000256" key="2">
    <source>
        <dbReference type="ARBA" id="ARBA00022801"/>
    </source>
</evidence>
<keyword evidence="2" id="KW-0378">Hydrolase</keyword>
<feature type="domain" description="Helicase ATP-binding" evidence="5">
    <location>
        <begin position="29"/>
        <end position="190"/>
    </location>
</feature>
<dbReference type="GO" id="GO:0005524">
    <property type="term" value="F:ATP binding"/>
    <property type="evidence" value="ECO:0007669"/>
    <property type="project" value="UniProtKB-KW"/>
</dbReference>
<dbReference type="SMART" id="SM00490">
    <property type="entry name" value="HELICc"/>
    <property type="match status" value="1"/>
</dbReference>
<dbReference type="STRING" id="671065.MetMK1DRAFT_00025950"/>
<gene>
    <name evidence="7" type="ORF">MetMK1DRAFT_00025950</name>
</gene>
<dbReference type="eggNOG" id="arCOG00558">
    <property type="taxonomic scope" value="Archaea"/>
</dbReference>
<dbReference type="AlphaFoldDB" id="H2C7P6"/>
<dbReference type="PANTHER" id="PTHR47959:SF1">
    <property type="entry name" value="ATP-DEPENDENT RNA HELICASE DBPA"/>
    <property type="match status" value="1"/>
</dbReference>
<dbReference type="GO" id="GO:0005829">
    <property type="term" value="C:cytosol"/>
    <property type="evidence" value="ECO:0007669"/>
    <property type="project" value="TreeGrafter"/>
</dbReference>